<evidence type="ECO:0000313" key="5">
    <source>
        <dbReference type="EMBL" id="TRX75358.1"/>
    </source>
</evidence>
<proteinExistence type="predicted"/>
<feature type="domain" description="IPTL-CTERM protein sorting" evidence="4">
    <location>
        <begin position="1009"/>
        <end position="1029"/>
    </location>
</feature>
<dbReference type="NCBIfam" id="TIGR01451">
    <property type="entry name" value="B_ant_repeat"/>
    <property type="match status" value="2"/>
</dbReference>
<feature type="compositionally biased region" description="Basic residues" evidence="1">
    <location>
        <begin position="19"/>
        <end position="38"/>
    </location>
</feature>
<keyword evidence="6" id="KW-1185">Reference proteome</keyword>
<feature type="transmembrane region" description="Helical" evidence="2">
    <location>
        <begin position="1014"/>
        <end position="1031"/>
    </location>
</feature>
<dbReference type="Pfam" id="PF18203">
    <property type="entry name" value="IPTL-CTERM"/>
    <property type="match status" value="1"/>
</dbReference>
<feature type="region of interest" description="Disordered" evidence="1">
    <location>
        <begin position="553"/>
        <end position="583"/>
    </location>
</feature>
<name>A0A553H0U4_9PSED</name>
<dbReference type="InterPro" id="IPR001434">
    <property type="entry name" value="OmcB-like_DUF11"/>
</dbReference>
<comment type="caution">
    <text evidence="5">The sequence shown here is derived from an EMBL/GenBank/DDBJ whole genome shotgun (WGS) entry which is preliminary data.</text>
</comment>
<dbReference type="Proteomes" id="UP000315235">
    <property type="component" value="Unassembled WGS sequence"/>
</dbReference>
<dbReference type="Gene3D" id="2.60.40.10">
    <property type="entry name" value="Immunoglobulins"/>
    <property type="match status" value="2"/>
</dbReference>
<dbReference type="InterPro" id="IPR013783">
    <property type="entry name" value="Ig-like_fold"/>
</dbReference>
<evidence type="ECO:0000313" key="6">
    <source>
        <dbReference type="Proteomes" id="UP000315235"/>
    </source>
</evidence>
<dbReference type="NCBIfam" id="TIGR04174">
    <property type="entry name" value="IPTL_CTERM"/>
    <property type="match status" value="1"/>
</dbReference>
<dbReference type="InterPro" id="IPR047589">
    <property type="entry name" value="DUF11_rpt"/>
</dbReference>
<feature type="region of interest" description="Disordered" evidence="1">
    <location>
        <begin position="1"/>
        <end position="77"/>
    </location>
</feature>
<feature type="compositionally biased region" description="Polar residues" evidence="1">
    <location>
        <begin position="553"/>
        <end position="568"/>
    </location>
</feature>
<evidence type="ECO:0000259" key="3">
    <source>
        <dbReference type="Pfam" id="PF01345"/>
    </source>
</evidence>
<dbReference type="InterPro" id="IPR051172">
    <property type="entry name" value="Chlamydia_OmcB"/>
</dbReference>
<dbReference type="InterPro" id="IPR026442">
    <property type="entry name" value="IPTL_CTERM"/>
</dbReference>
<protein>
    <submittedName>
        <fullName evidence="5">IPTL-CTERM sorting domain-containing protein</fullName>
    </submittedName>
</protein>
<evidence type="ECO:0000256" key="1">
    <source>
        <dbReference type="SAM" id="MobiDB-lite"/>
    </source>
</evidence>
<feature type="domain" description="DUF11" evidence="3">
    <location>
        <begin position="883"/>
        <end position="998"/>
    </location>
</feature>
<keyword evidence="2" id="KW-0472">Membrane</keyword>
<dbReference type="AlphaFoldDB" id="A0A553H0U4"/>
<dbReference type="EMBL" id="VJOY01000004">
    <property type="protein sequence ID" value="TRX75358.1"/>
    <property type="molecule type" value="Genomic_DNA"/>
</dbReference>
<keyword evidence="2" id="KW-1133">Transmembrane helix</keyword>
<dbReference type="OrthoDB" id="56954at2"/>
<dbReference type="PANTHER" id="PTHR34819">
    <property type="entry name" value="LARGE CYSTEINE-RICH PERIPLASMIC PROTEIN OMCB"/>
    <property type="match status" value="1"/>
</dbReference>
<organism evidence="5 6">
    <name type="scientific">Pseudomonas mangiferae</name>
    <dbReference type="NCBI Taxonomy" id="2593654"/>
    <lineage>
        <taxon>Bacteria</taxon>
        <taxon>Pseudomonadati</taxon>
        <taxon>Pseudomonadota</taxon>
        <taxon>Gammaproteobacteria</taxon>
        <taxon>Pseudomonadales</taxon>
        <taxon>Pseudomonadaceae</taxon>
        <taxon>Pseudomonas</taxon>
    </lineage>
</organism>
<accession>A0A553H0U4</accession>
<evidence type="ECO:0000256" key="2">
    <source>
        <dbReference type="SAM" id="Phobius"/>
    </source>
</evidence>
<dbReference type="Gene3D" id="2.60.40.740">
    <property type="match status" value="1"/>
</dbReference>
<dbReference type="Pfam" id="PF01345">
    <property type="entry name" value="DUF11"/>
    <property type="match status" value="2"/>
</dbReference>
<feature type="domain" description="DUF11" evidence="3">
    <location>
        <begin position="429"/>
        <end position="573"/>
    </location>
</feature>
<keyword evidence="2" id="KW-0812">Transmembrane</keyword>
<reference evidence="5 6" key="1">
    <citation type="submission" date="2019-07" db="EMBL/GenBank/DDBJ databases">
        <title>Pseudomonas mangiferae sp. nov., isolated from bark of mango tree in Thailand.</title>
        <authorList>
            <person name="Srisuk N."/>
            <person name="Anurat P."/>
        </authorList>
    </citation>
    <scope>NUCLEOTIDE SEQUENCE [LARGE SCALE GENOMIC DNA]</scope>
    <source>
        <strain evidence="5 6">DMKU_BBB3-04</strain>
    </source>
</reference>
<evidence type="ECO:0000259" key="4">
    <source>
        <dbReference type="Pfam" id="PF18203"/>
    </source>
</evidence>
<dbReference type="PANTHER" id="PTHR34819:SF4">
    <property type="entry name" value="LARGE CYSTEINE-RICH PERIPLASMIC PROTEIN OMCB"/>
    <property type="match status" value="1"/>
</dbReference>
<gene>
    <name evidence="5" type="ORF">FM069_06340</name>
</gene>
<sequence length="1039" mass="106540">MPAFAGTERPASSATAPPRRPRLRARSRRPLRAHRPGAMRRSTPSNTRGAPWRRRRPQGDVMTHLIVPGPGGSTAPKRSRWRQAMLSLLLTGSLLPAAEAAFTARETFNDRGDITMVGNTLLTCQGGSCASEQAGAVAGGNANRTMVYVNVDPGAGFTNSSSANLTLPAGAEVLSAGLYWGGRAAPSNAARGTLHLRVPGATDYQDVVARPVDINTFTTQGSSDARPYTAFADVTQLVRSAGSGDYFAGGLTAVSGNGSSLGHYGGWSLIVVYRDENEPYRRLMVFDGKLDNNDGVVSDNITASIDVTGLRTPASASFTTYMGALVWEGDNDIAGDAFRLNGQTLTDAQNPATNFWNSSISRLGTRLSAKNPDYVNQMAIDIDYVDASGILANNATQANLSFSTSGDAYFPHAVTFATELFEPNLVSSLTKTYSNASGGSQVVFGDEIVYEIAFSNTGTDGATGVAVRDPLPAGTELVPGSLEVVSNVGGAPTGGQTDASGDDLADYDAAGRAVSFRVGSGATGSAGGLIVPGEAARVRFKVRVTDPQLANQSIGNTASVSYSEQTNPGPDPRGGTATVETSPVTSRIDAVDDPYATPVISSAGNANLGSVFANDRLNDQVVDASRVTASLVGTLPTGIGFDPATGVVSVAPGTNPGPYSFVYRICEQASPANCDDATVSLTVQASEIVANDDSNPVPVISSQGNPSVVNLYGNDSLNGGAVNTGNVVLSVTPPAGITVDPATGAVNVAPGTPPGAYSFPYTLCEVGDPDNCDSATVSFVVEAAVISAGDDTYGPVTSETTQVVGNVFGNDSVGGGTPATPGVTLTATPPAGITLDPGTGNVTVAAGTDPGTYTFDYRICETQDPDNCATATVKVEVRDTRADLSLAKSSSSNALLPGDEVSYSIRVDNAGPERSRNAVVSDVLPSGLTYVSASPACTYVLASRTVRCTVSDLASGGSESFTVTTRLAGSFASQSLTNVATVSAENDPNPGNNSGSAQTPVIVDPKGAPTLSEWALILLSVLMALGVYGMAGRRPGMPG</sequence>